<comment type="caution">
    <text evidence="1">The sequence shown here is derived from an EMBL/GenBank/DDBJ whole genome shotgun (WGS) entry which is preliminary data.</text>
</comment>
<dbReference type="Proteomes" id="UP001230649">
    <property type="component" value="Unassembled WGS sequence"/>
</dbReference>
<reference evidence="1" key="1">
    <citation type="submission" date="2023-04" db="EMBL/GenBank/DDBJ databases">
        <title>Draft Genome sequencing of Naganishia species isolated from polar environments using Oxford Nanopore Technology.</title>
        <authorList>
            <person name="Leo P."/>
            <person name="Venkateswaran K."/>
        </authorList>
    </citation>
    <scope>NUCLEOTIDE SEQUENCE</scope>
    <source>
        <strain evidence="1">MNA-CCFEE 5262</strain>
    </source>
</reference>
<name>A0ACC2W0Z0_9TREE</name>
<dbReference type="EMBL" id="JASBWS010000051">
    <property type="protein sequence ID" value="KAJ9104974.1"/>
    <property type="molecule type" value="Genomic_DNA"/>
</dbReference>
<evidence type="ECO:0000313" key="1">
    <source>
        <dbReference type="EMBL" id="KAJ9104974.1"/>
    </source>
</evidence>
<sequence>MTNGNIYVINEHDATLAGVLDAHRGGVWCLALGSIPAPVIEQVSGQAKHEDAEGPQQEERLQERDVRESSQVSDKRDVVLVSGGNDGIAKVWNKTNGECIHTLHGHTSTVKCVKMIDGCPIAVSGSRDSTLKIWDIQKGVLLLTLVGHESPVRCIDVAGNLVASGSQDCRIWDIDTGECLQILKGHEFPIYAIAFDGKRVVTGSLDATVRVWSAASGDCLAVLREHTSLVNHLQLMQDTLISGGIEGYISVFDLNDYSCVRRINAHPKHAVTCLQSDGRVIVSGGTDGYVKLWDLQTGTLVRQLDEGCEAVWKVALRADGRVIVLCKRQGKAVLDLLMVLFPKV</sequence>
<accession>A0ACC2W0Z0</accession>
<keyword evidence="2" id="KW-1185">Reference proteome</keyword>
<protein>
    <submittedName>
        <fullName evidence="1">Uncharacterized protein</fullName>
    </submittedName>
</protein>
<organism evidence="1 2">
    <name type="scientific">Naganishia adeliensis</name>
    <dbReference type="NCBI Taxonomy" id="92952"/>
    <lineage>
        <taxon>Eukaryota</taxon>
        <taxon>Fungi</taxon>
        <taxon>Dikarya</taxon>
        <taxon>Basidiomycota</taxon>
        <taxon>Agaricomycotina</taxon>
        <taxon>Tremellomycetes</taxon>
        <taxon>Filobasidiales</taxon>
        <taxon>Filobasidiaceae</taxon>
        <taxon>Naganishia</taxon>
    </lineage>
</organism>
<evidence type="ECO:0000313" key="2">
    <source>
        <dbReference type="Proteomes" id="UP001230649"/>
    </source>
</evidence>
<proteinExistence type="predicted"/>
<gene>
    <name evidence="1" type="ORF">QFC20_004413</name>
</gene>